<organism evidence="7 8">
    <name type="scientific">Parazoarcus communis SWub3 = DSM 12120</name>
    <dbReference type="NCBI Taxonomy" id="1121029"/>
    <lineage>
        <taxon>Bacteria</taxon>
        <taxon>Pseudomonadati</taxon>
        <taxon>Pseudomonadota</taxon>
        <taxon>Betaproteobacteria</taxon>
        <taxon>Rhodocyclales</taxon>
        <taxon>Zoogloeaceae</taxon>
        <taxon>Parazoarcus</taxon>
    </lineage>
</organism>
<dbReference type="GO" id="GO:0005524">
    <property type="term" value="F:ATP binding"/>
    <property type="evidence" value="ECO:0007669"/>
    <property type="project" value="UniProtKB-UniRule"/>
</dbReference>
<dbReference type="GO" id="GO:0015937">
    <property type="term" value="P:coenzyme A biosynthetic process"/>
    <property type="evidence" value="ECO:0007669"/>
    <property type="project" value="UniProtKB-UniRule"/>
</dbReference>
<accession>A0A323URN8</accession>
<dbReference type="Proteomes" id="UP000248259">
    <property type="component" value="Unassembled WGS sequence"/>
</dbReference>
<proteinExistence type="inferred from homology"/>
<dbReference type="GO" id="GO:0005737">
    <property type="term" value="C:cytoplasm"/>
    <property type="evidence" value="ECO:0007669"/>
    <property type="project" value="UniProtKB-SubCell"/>
</dbReference>
<evidence type="ECO:0000313" key="8">
    <source>
        <dbReference type="Proteomes" id="UP000248259"/>
    </source>
</evidence>
<dbReference type="NCBIfam" id="TIGR00152">
    <property type="entry name" value="dephospho-CoA kinase"/>
    <property type="match status" value="1"/>
</dbReference>
<comment type="function">
    <text evidence="5">Catalyzes the phosphorylation of the 3'-hydroxyl group of dephosphocoenzyme A to form coenzyme A.</text>
</comment>
<keyword evidence="8" id="KW-1185">Reference proteome</keyword>
<comment type="similarity">
    <text evidence="1 5">Belongs to the CoaE family.</text>
</comment>
<gene>
    <name evidence="5" type="primary">coaE</name>
    <name evidence="7" type="ORF">DNK49_15935</name>
</gene>
<reference evidence="7 8" key="1">
    <citation type="submission" date="2018-06" db="EMBL/GenBank/DDBJ databases">
        <title>Azoarcus communis strain SWub3 genome.</title>
        <authorList>
            <person name="Zorraquino Salvo V."/>
            <person name="Toubiana D."/>
            <person name="Blumwald E."/>
        </authorList>
    </citation>
    <scope>NUCLEOTIDE SEQUENCE [LARGE SCALE GENOMIC DNA]</scope>
    <source>
        <strain evidence="7 8">SWub3</strain>
    </source>
</reference>
<keyword evidence="2 5" id="KW-0547">Nucleotide-binding</keyword>
<dbReference type="OrthoDB" id="9812943at2"/>
<dbReference type="UniPathway" id="UPA00241">
    <property type="reaction ID" value="UER00356"/>
</dbReference>
<keyword evidence="5" id="KW-0808">Transferase</keyword>
<evidence type="ECO:0000256" key="4">
    <source>
        <dbReference type="ARBA" id="ARBA00022993"/>
    </source>
</evidence>
<comment type="catalytic activity">
    <reaction evidence="5">
        <text>3'-dephospho-CoA + ATP = ADP + CoA + H(+)</text>
        <dbReference type="Rhea" id="RHEA:18245"/>
        <dbReference type="ChEBI" id="CHEBI:15378"/>
        <dbReference type="ChEBI" id="CHEBI:30616"/>
        <dbReference type="ChEBI" id="CHEBI:57287"/>
        <dbReference type="ChEBI" id="CHEBI:57328"/>
        <dbReference type="ChEBI" id="CHEBI:456216"/>
        <dbReference type="EC" id="2.7.1.24"/>
    </reaction>
</comment>
<dbReference type="CDD" id="cd02022">
    <property type="entry name" value="DPCK"/>
    <property type="match status" value="1"/>
</dbReference>
<dbReference type="InterPro" id="IPR001977">
    <property type="entry name" value="Depp_CoAkinase"/>
</dbReference>
<sequence>MNTRRPYIVGLTGGIGSGKSAAADGFAAHGITVVDTDVIAHALTSPDGAAIPTIRRLFGEHMIAADGSMDRARMRALVFSAPESRRQLEAILHPMIQALSAQLCADASSPYVILAVPLLIESGRYRERCDRICVVDCPEALQIERVGRRSGLSASQVQAIMQAQATRAERLAAADDVIDNSGSLDDLRKQVGILNEGYISQALLARQA</sequence>
<dbReference type="RefSeq" id="WP_110526688.1">
    <property type="nucleotide sequence ID" value="NZ_QKOE01000012.1"/>
</dbReference>
<dbReference type="HAMAP" id="MF_00376">
    <property type="entry name" value="Dephospho_CoA_kinase"/>
    <property type="match status" value="1"/>
</dbReference>
<dbReference type="EMBL" id="QKOE01000012">
    <property type="protein sequence ID" value="PZA15692.1"/>
    <property type="molecule type" value="Genomic_DNA"/>
</dbReference>
<dbReference type="Gene3D" id="3.40.50.300">
    <property type="entry name" value="P-loop containing nucleotide triphosphate hydrolases"/>
    <property type="match status" value="1"/>
</dbReference>
<dbReference type="PANTHER" id="PTHR10695">
    <property type="entry name" value="DEPHOSPHO-COA KINASE-RELATED"/>
    <property type="match status" value="1"/>
</dbReference>
<comment type="pathway">
    <text evidence="5">Cofactor biosynthesis; coenzyme A biosynthesis; CoA from (R)-pantothenate: step 5/5.</text>
</comment>
<keyword evidence="5 7" id="KW-0418">Kinase</keyword>
<evidence type="ECO:0000256" key="3">
    <source>
        <dbReference type="ARBA" id="ARBA00022840"/>
    </source>
</evidence>
<name>A0A323URN8_9RHOO</name>
<dbReference type="PROSITE" id="PS51219">
    <property type="entry name" value="DPCK"/>
    <property type="match status" value="1"/>
</dbReference>
<evidence type="ECO:0000256" key="5">
    <source>
        <dbReference type="HAMAP-Rule" id="MF_00376"/>
    </source>
</evidence>
<dbReference type="GO" id="GO:0004140">
    <property type="term" value="F:dephospho-CoA kinase activity"/>
    <property type="evidence" value="ECO:0007669"/>
    <property type="project" value="UniProtKB-UniRule"/>
</dbReference>
<keyword evidence="5" id="KW-0963">Cytoplasm</keyword>
<comment type="subcellular location">
    <subcellularLocation>
        <location evidence="5">Cytoplasm</location>
    </subcellularLocation>
</comment>
<evidence type="ECO:0000256" key="1">
    <source>
        <dbReference type="ARBA" id="ARBA00009018"/>
    </source>
</evidence>
<evidence type="ECO:0000256" key="2">
    <source>
        <dbReference type="ARBA" id="ARBA00022741"/>
    </source>
</evidence>
<dbReference type="SUPFAM" id="SSF52540">
    <property type="entry name" value="P-loop containing nucleoside triphosphate hydrolases"/>
    <property type="match status" value="1"/>
</dbReference>
<keyword evidence="3 5" id="KW-0067">ATP-binding</keyword>
<dbReference type="InterPro" id="IPR027417">
    <property type="entry name" value="P-loop_NTPase"/>
</dbReference>
<protein>
    <recommendedName>
        <fullName evidence="5 6">Dephospho-CoA kinase</fullName>
        <ecNumber evidence="5 6">2.7.1.24</ecNumber>
    </recommendedName>
    <alternativeName>
        <fullName evidence="5">Dephosphocoenzyme A kinase</fullName>
    </alternativeName>
</protein>
<dbReference type="PANTHER" id="PTHR10695:SF46">
    <property type="entry name" value="BIFUNCTIONAL COENZYME A SYNTHASE-RELATED"/>
    <property type="match status" value="1"/>
</dbReference>
<dbReference type="EC" id="2.7.1.24" evidence="5 6"/>
<dbReference type="Pfam" id="PF01121">
    <property type="entry name" value="CoaE"/>
    <property type="match status" value="1"/>
</dbReference>
<keyword evidence="4 5" id="KW-0173">Coenzyme A biosynthesis</keyword>
<feature type="binding site" evidence="5">
    <location>
        <begin position="16"/>
        <end position="21"/>
    </location>
    <ligand>
        <name>ATP</name>
        <dbReference type="ChEBI" id="CHEBI:30616"/>
    </ligand>
</feature>
<dbReference type="AlphaFoldDB" id="A0A323URN8"/>
<evidence type="ECO:0000256" key="6">
    <source>
        <dbReference type="NCBIfam" id="TIGR00152"/>
    </source>
</evidence>
<comment type="caution">
    <text evidence="7">The sequence shown here is derived from an EMBL/GenBank/DDBJ whole genome shotgun (WGS) entry which is preliminary data.</text>
</comment>
<evidence type="ECO:0000313" key="7">
    <source>
        <dbReference type="EMBL" id="PZA15692.1"/>
    </source>
</evidence>